<feature type="domain" description="TonB-dependent receptor plug" evidence="10">
    <location>
        <begin position="39"/>
        <end position="160"/>
    </location>
</feature>
<evidence type="ECO:0000256" key="2">
    <source>
        <dbReference type="ARBA" id="ARBA00022448"/>
    </source>
</evidence>
<evidence type="ECO:0000256" key="4">
    <source>
        <dbReference type="ARBA" id="ARBA00022692"/>
    </source>
</evidence>
<dbReference type="InterPro" id="IPR012910">
    <property type="entry name" value="Plug_dom"/>
</dbReference>
<feature type="region of interest" description="Disordered" evidence="8">
    <location>
        <begin position="604"/>
        <end position="625"/>
    </location>
</feature>
<dbReference type="RefSeq" id="WP_075705856.1">
    <property type="nucleotide sequence ID" value="NZ_MJMJ01000001.1"/>
</dbReference>
<dbReference type="Gene3D" id="2.170.130.10">
    <property type="entry name" value="TonB-dependent receptor, plug domain"/>
    <property type="match status" value="1"/>
</dbReference>
<feature type="signal peptide" evidence="9">
    <location>
        <begin position="1"/>
        <end position="19"/>
    </location>
</feature>
<dbReference type="Proteomes" id="UP000186313">
    <property type="component" value="Unassembled WGS sequence"/>
</dbReference>
<dbReference type="SUPFAM" id="SSF56935">
    <property type="entry name" value="Porins"/>
    <property type="match status" value="1"/>
</dbReference>
<dbReference type="Pfam" id="PF07715">
    <property type="entry name" value="Plug"/>
    <property type="match status" value="1"/>
</dbReference>
<keyword evidence="6 7" id="KW-0998">Cell outer membrane</keyword>
<name>A0A1Q9HQR4_9VIBR</name>
<dbReference type="InterPro" id="IPR039426">
    <property type="entry name" value="TonB-dep_rcpt-like"/>
</dbReference>
<evidence type="ECO:0000256" key="8">
    <source>
        <dbReference type="SAM" id="MobiDB-lite"/>
    </source>
</evidence>
<dbReference type="EMBL" id="MJMJ01000001">
    <property type="protein sequence ID" value="OLQ93217.1"/>
    <property type="molecule type" value="Genomic_DNA"/>
</dbReference>
<evidence type="ECO:0000256" key="5">
    <source>
        <dbReference type="ARBA" id="ARBA00023136"/>
    </source>
</evidence>
<keyword evidence="9" id="KW-0732">Signal</keyword>
<dbReference type="Gene3D" id="2.40.170.20">
    <property type="entry name" value="TonB-dependent receptor, beta-barrel domain"/>
    <property type="match status" value="1"/>
</dbReference>
<dbReference type="InterPro" id="IPR037066">
    <property type="entry name" value="Plug_dom_sf"/>
</dbReference>
<dbReference type="PROSITE" id="PS52016">
    <property type="entry name" value="TONB_DEPENDENT_REC_3"/>
    <property type="match status" value="1"/>
</dbReference>
<keyword evidence="4 7" id="KW-0812">Transmembrane</keyword>
<accession>A0A1Q9HQR4</accession>
<evidence type="ECO:0000256" key="6">
    <source>
        <dbReference type="ARBA" id="ARBA00023237"/>
    </source>
</evidence>
<protein>
    <submittedName>
        <fullName evidence="11">TonB-dependent receptor</fullName>
    </submittedName>
</protein>
<comment type="caution">
    <text evidence="11">The sequence shown here is derived from an EMBL/GenBank/DDBJ whole genome shotgun (WGS) entry which is preliminary data.</text>
</comment>
<evidence type="ECO:0000256" key="1">
    <source>
        <dbReference type="ARBA" id="ARBA00004571"/>
    </source>
</evidence>
<dbReference type="STRING" id="1381081.BIY22_01620"/>
<evidence type="ECO:0000313" key="11">
    <source>
        <dbReference type="EMBL" id="OLQ93217.1"/>
    </source>
</evidence>
<evidence type="ECO:0000259" key="10">
    <source>
        <dbReference type="Pfam" id="PF07715"/>
    </source>
</evidence>
<dbReference type="OrthoDB" id="9766643at2"/>
<feature type="chain" id="PRO_5013226259" evidence="9">
    <location>
        <begin position="20"/>
        <end position="824"/>
    </location>
</feature>
<keyword evidence="11" id="KW-0675">Receptor</keyword>
<sequence>MKPAAALLFGLFTASSSYANGEVSEQEIVVKDKVEAPLTSKQTLTSEDINKRPTGDGNITDLLKTNPAVQFSNSGNNSLSQGEIKPSDISIHGSTAYQNSFTLDGMSINNDIDPADNGLGVTNSNLSSDEQGFYLDSRLIESVTVYDANVPVEFGGFSGGVVETKSRSWQGETSANVYYRQTDSSWNKTIVDEKLDFNSSNNDVSNPARFQPDYKKSSYGVSVTTGITDNLGFVASISRRTSSIPMVNAGGRSIALEGNKLSGFEYQDSIKDQTRVSDNMFTKFTWYSSPRTTINLSFALSKYESELFMNGVANSDYTEEHNGLSTNLQFEHMMDGGVFDLSLGKQKMEDVRTSEQNYFVQLEDFTDWRNPVTYASGGPGDLNTEQDNTTIKGKFTYNPKRFGNTTHQFVVGGEQTLTKAKYIRDKTYFRNGYRGTWDSMEWLGFANQVDAFFAGTYTTRYVNRAIFAEDTIEINNVTLRTGLRFERDDFVQNNNLAPRITASWDLFGSGDTVVTAGANRYYGRSMLTYALYEGQNAGLKHCYMMCNPNSEQQDSWTTTSDYEGMADLKTPYNDELSLGLQQTWRNSIWSLNYVHRLGKDEVRSRPKYPGTTDPNKARIRTFDNGGETTHDSVSLTVRNRLPIVIETVRNQLSASLVWQQTQSNTPKDMGYSFFDPNTNLDYDKVWYDGKIINAADLPSTDFNAPLRANIEWIAELPQYGTTIYNLWQWQQGRDQATRHENDYAVDPSTGKQVLKYQRVDFEDTFRWDIKAEWKPSFAYGAAISAEVTNLLNNENATDSFVHQGEVYRVYEAGRQFWLQASYDY</sequence>
<comment type="subcellular location">
    <subcellularLocation>
        <location evidence="1 7">Cell outer membrane</location>
        <topology evidence="1 7">Multi-pass membrane protein</topology>
    </subcellularLocation>
</comment>
<evidence type="ECO:0000313" key="12">
    <source>
        <dbReference type="Proteomes" id="UP000186313"/>
    </source>
</evidence>
<organism evidence="11 12">
    <name type="scientific">Vibrio panuliri</name>
    <dbReference type="NCBI Taxonomy" id="1381081"/>
    <lineage>
        <taxon>Bacteria</taxon>
        <taxon>Pseudomonadati</taxon>
        <taxon>Pseudomonadota</taxon>
        <taxon>Gammaproteobacteria</taxon>
        <taxon>Vibrionales</taxon>
        <taxon>Vibrionaceae</taxon>
        <taxon>Vibrio</taxon>
    </lineage>
</organism>
<reference evidence="11 12" key="1">
    <citation type="submission" date="2016-09" db="EMBL/GenBank/DDBJ databases">
        <title>Genomic Taxonomy of the Vibrionaceae.</title>
        <authorList>
            <person name="Gonzalez-Castillo A."/>
            <person name="Gomez-Gil B."/>
            <person name="Enciso-Ibarra K."/>
        </authorList>
    </citation>
    <scope>NUCLEOTIDE SEQUENCE [LARGE SCALE GENOMIC DNA]</scope>
    <source>
        <strain evidence="11 12">CAIM 703</strain>
    </source>
</reference>
<dbReference type="InterPro" id="IPR036942">
    <property type="entry name" value="Beta-barrel_TonB_sf"/>
</dbReference>
<keyword evidence="3 7" id="KW-1134">Transmembrane beta strand</keyword>
<keyword evidence="2 7" id="KW-0813">Transport</keyword>
<keyword evidence="5 7" id="KW-0472">Membrane</keyword>
<evidence type="ECO:0000256" key="3">
    <source>
        <dbReference type="ARBA" id="ARBA00022452"/>
    </source>
</evidence>
<dbReference type="GO" id="GO:0009279">
    <property type="term" value="C:cell outer membrane"/>
    <property type="evidence" value="ECO:0007669"/>
    <property type="project" value="UniProtKB-SubCell"/>
</dbReference>
<evidence type="ECO:0000256" key="7">
    <source>
        <dbReference type="PROSITE-ProRule" id="PRU01360"/>
    </source>
</evidence>
<comment type="similarity">
    <text evidence="7">Belongs to the TonB-dependent receptor family.</text>
</comment>
<gene>
    <name evidence="11" type="ORF">BIY22_01620</name>
</gene>
<dbReference type="AlphaFoldDB" id="A0A1Q9HQR4"/>
<evidence type="ECO:0000256" key="9">
    <source>
        <dbReference type="SAM" id="SignalP"/>
    </source>
</evidence>
<proteinExistence type="inferred from homology"/>